<evidence type="ECO:0000313" key="7">
    <source>
        <dbReference type="Proteomes" id="UP000294513"/>
    </source>
</evidence>
<evidence type="ECO:0000256" key="2">
    <source>
        <dbReference type="ARBA" id="ARBA00023125"/>
    </source>
</evidence>
<dbReference type="InterPro" id="IPR001647">
    <property type="entry name" value="HTH_TetR"/>
</dbReference>
<keyword evidence="3" id="KW-0804">Transcription</keyword>
<dbReference type="Pfam" id="PF00440">
    <property type="entry name" value="TetR_N"/>
    <property type="match status" value="1"/>
</dbReference>
<dbReference type="SUPFAM" id="SSF46689">
    <property type="entry name" value="Homeodomain-like"/>
    <property type="match status" value="1"/>
</dbReference>
<evidence type="ECO:0000256" key="1">
    <source>
        <dbReference type="ARBA" id="ARBA00023015"/>
    </source>
</evidence>
<dbReference type="GO" id="GO:0003700">
    <property type="term" value="F:DNA-binding transcription factor activity"/>
    <property type="evidence" value="ECO:0007669"/>
    <property type="project" value="TreeGrafter"/>
</dbReference>
<keyword evidence="7" id="KW-1185">Reference proteome</keyword>
<dbReference type="PROSITE" id="PS50977">
    <property type="entry name" value="HTH_TETR_2"/>
    <property type="match status" value="1"/>
</dbReference>
<dbReference type="OrthoDB" id="9796019at2"/>
<dbReference type="AlphaFoldDB" id="A0A4R5CC41"/>
<dbReference type="InterPro" id="IPR011075">
    <property type="entry name" value="TetR_C"/>
</dbReference>
<keyword evidence="1" id="KW-0805">Transcription regulation</keyword>
<reference evidence="6 7" key="1">
    <citation type="submission" date="2019-03" db="EMBL/GenBank/DDBJ databases">
        <title>Draft genome sequences of novel Actinobacteria.</title>
        <authorList>
            <person name="Sahin N."/>
            <person name="Ay H."/>
            <person name="Saygin H."/>
        </authorList>
    </citation>
    <scope>NUCLEOTIDE SEQUENCE [LARGE SCALE GENOMIC DNA]</scope>
    <source>
        <strain evidence="6 7">H3C3</strain>
    </source>
</reference>
<evidence type="ECO:0000313" key="6">
    <source>
        <dbReference type="EMBL" id="TDD95840.1"/>
    </source>
</evidence>
<feature type="DNA-binding region" description="H-T-H motif" evidence="4">
    <location>
        <begin position="40"/>
        <end position="59"/>
    </location>
</feature>
<sequence>MHPASAQPARTGRRRGAELEAALLDAAWDELVERGYAALTFDAVARRAGTSRPVVNRRWAAKDALVRDAVARASDRFSLADPETGSLREDTIALMEQLNGAFVAFAAVMTAQLAAFFDETGTSPAELREYVVGARWALIESVVHRAVERGEADGSKLTPRVVSLPYDLLRHEVLMNMKPMSPAAVREVVDTLFMPLVT</sequence>
<evidence type="ECO:0000259" key="5">
    <source>
        <dbReference type="PROSITE" id="PS50977"/>
    </source>
</evidence>
<evidence type="ECO:0000256" key="4">
    <source>
        <dbReference type="PROSITE-ProRule" id="PRU00335"/>
    </source>
</evidence>
<gene>
    <name evidence="6" type="ORF">E1298_04145</name>
</gene>
<dbReference type="GO" id="GO:0000976">
    <property type="term" value="F:transcription cis-regulatory region binding"/>
    <property type="evidence" value="ECO:0007669"/>
    <property type="project" value="TreeGrafter"/>
</dbReference>
<comment type="caution">
    <text evidence="6">The sequence shown here is derived from an EMBL/GenBank/DDBJ whole genome shotgun (WGS) entry which is preliminary data.</text>
</comment>
<name>A0A4R5CC41_9ACTN</name>
<dbReference type="InterPro" id="IPR009057">
    <property type="entry name" value="Homeodomain-like_sf"/>
</dbReference>
<protein>
    <submittedName>
        <fullName evidence="6">TetR/AcrR family transcriptional regulator</fullName>
    </submittedName>
</protein>
<dbReference type="RefSeq" id="WP_131889398.1">
    <property type="nucleotide sequence ID" value="NZ_SMKU01000009.1"/>
</dbReference>
<dbReference type="InterPro" id="IPR050109">
    <property type="entry name" value="HTH-type_TetR-like_transc_reg"/>
</dbReference>
<evidence type="ECO:0000256" key="3">
    <source>
        <dbReference type="ARBA" id="ARBA00023163"/>
    </source>
</evidence>
<dbReference type="SUPFAM" id="SSF48498">
    <property type="entry name" value="Tetracyclin repressor-like, C-terminal domain"/>
    <property type="match status" value="1"/>
</dbReference>
<dbReference type="Pfam" id="PF16859">
    <property type="entry name" value="TetR_C_11"/>
    <property type="match status" value="1"/>
</dbReference>
<keyword evidence="2 4" id="KW-0238">DNA-binding</keyword>
<proteinExistence type="predicted"/>
<dbReference type="PANTHER" id="PTHR30055:SF148">
    <property type="entry name" value="TETR-FAMILY TRANSCRIPTIONAL REGULATOR"/>
    <property type="match status" value="1"/>
</dbReference>
<feature type="domain" description="HTH tetR-type" evidence="5">
    <location>
        <begin position="17"/>
        <end position="77"/>
    </location>
</feature>
<dbReference type="Proteomes" id="UP000294513">
    <property type="component" value="Unassembled WGS sequence"/>
</dbReference>
<organism evidence="6 7">
    <name type="scientific">Actinomadura rubrisoli</name>
    <dbReference type="NCBI Taxonomy" id="2530368"/>
    <lineage>
        <taxon>Bacteria</taxon>
        <taxon>Bacillati</taxon>
        <taxon>Actinomycetota</taxon>
        <taxon>Actinomycetes</taxon>
        <taxon>Streptosporangiales</taxon>
        <taxon>Thermomonosporaceae</taxon>
        <taxon>Actinomadura</taxon>
    </lineage>
</organism>
<dbReference type="EMBL" id="SMKU01000009">
    <property type="protein sequence ID" value="TDD95840.1"/>
    <property type="molecule type" value="Genomic_DNA"/>
</dbReference>
<dbReference type="InterPro" id="IPR036271">
    <property type="entry name" value="Tet_transcr_reg_TetR-rel_C_sf"/>
</dbReference>
<dbReference type="Gene3D" id="1.10.357.10">
    <property type="entry name" value="Tetracycline Repressor, domain 2"/>
    <property type="match status" value="1"/>
</dbReference>
<dbReference type="PANTHER" id="PTHR30055">
    <property type="entry name" value="HTH-TYPE TRANSCRIPTIONAL REGULATOR RUTR"/>
    <property type="match status" value="1"/>
</dbReference>
<dbReference type="Gene3D" id="1.10.10.60">
    <property type="entry name" value="Homeodomain-like"/>
    <property type="match status" value="1"/>
</dbReference>
<accession>A0A4R5CC41</accession>